<name>A0ABW4XL46_9GAMM</name>
<sequence length="158" mass="18117">MQNPLCPCGSQQSYQQCCEPYHLGEQHPQTCEQLMRSRYSAFAMAKGQYLFDTYHPDFRGDDQPEDFAESARRSKWLKLEVEAAQGGVLDESGWVKFAAWFYEGKRVMVHREHSRFAKLAGHWVYTDGDFKQPDTLNIGRNDSCPCGSGKKFKRCCGS</sequence>
<dbReference type="InterPro" id="IPR023006">
    <property type="entry name" value="YchJ-like"/>
</dbReference>
<dbReference type="Gene3D" id="3.10.450.50">
    <property type="match status" value="1"/>
</dbReference>
<evidence type="ECO:0000259" key="3">
    <source>
        <dbReference type="Pfam" id="PF17775"/>
    </source>
</evidence>
<evidence type="ECO:0000256" key="1">
    <source>
        <dbReference type="ARBA" id="ARBA00010839"/>
    </source>
</evidence>
<proteinExistence type="inferred from homology"/>
<comment type="caution">
    <text evidence="4">The sequence shown here is derived from an EMBL/GenBank/DDBJ whole genome shotgun (WGS) entry which is preliminary data.</text>
</comment>
<dbReference type="InterPro" id="IPR032710">
    <property type="entry name" value="NTF2-like_dom_sf"/>
</dbReference>
<dbReference type="Pfam" id="PF17775">
    <property type="entry name" value="YchJ_M-like"/>
    <property type="match status" value="1"/>
</dbReference>
<organism evidence="4 5">
    <name type="scientific">Corallincola platygyrae</name>
    <dbReference type="NCBI Taxonomy" id="1193278"/>
    <lineage>
        <taxon>Bacteria</taxon>
        <taxon>Pseudomonadati</taxon>
        <taxon>Pseudomonadota</taxon>
        <taxon>Gammaproteobacteria</taxon>
        <taxon>Alteromonadales</taxon>
        <taxon>Psychromonadaceae</taxon>
        <taxon>Corallincola</taxon>
    </lineage>
</organism>
<comment type="similarity">
    <text evidence="1 2">Belongs to the UPF0225 family.</text>
</comment>
<dbReference type="Pfam" id="PF02810">
    <property type="entry name" value="SEC-C"/>
    <property type="match status" value="2"/>
</dbReference>
<keyword evidence="5" id="KW-1185">Reference proteome</keyword>
<dbReference type="HAMAP" id="MF_00612">
    <property type="entry name" value="UPF0225"/>
    <property type="match status" value="1"/>
</dbReference>
<gene>
    <name evidence="4" type="ORF">ACFSJ3_05930</name>
</gene>
<dbReference type="RefSeq" id="WP_345341553.1">
    <property type="nucleotide sequence ID" value="NZ_BAABLI010000028.1"/>
</dbReference>
<dbReference type="Proteomes" id="UP001597380">
    <property type="component" value="Unassembled WGS sequence"/>
</dbReference>
<dbReference type="PANTHER" id="PTHR33747">
    <property type="entry name" value="UPF0225 PROTEIN SCO1677"/>
    <property type="match status" value="1"/>
</dbReference>
<dbReference type="InterPro" id="IPR048469">
    <property type="entry name" value="YchJ-like_M"/>
</dbReference>
<accession>A0ABW4XL46</accession>
<dbReference type="EMBL" id="JBHUHT010000009">
    <property type="protein sequence ID" value="MFD2095519.1"/>
    <property type="molecule type" value="Genomic_DNA"/>
</dbReference>
<dbReference type="NCBIfam" id="NF002486">
    <property type="entry name" value="PRK01752.1"/>
    <property type="match status" value="1"/>
</dbReference>
<evidence type="ECO:0000313" key="5">
    <source>
        <dbReference type="Proteomes" id="UP001597380"/>
    </source>
</evidence>
<evidence type="ECO:0000256" key="2">
    <source>
        <dbReference type="HAMAP-Rule" id="MF_00612"/>
    </source>
</evidence>
<evidence type="ECO:0000313" key="4">
    <source>
        <dbReference type="EMBL" id="MFD2095519.1"/>
    </source>
</evidence>
<protein>
    <recommendedName>
        <fullName evidence="2">UPF0225 protein ACFSJ3_05930</fullName>
    </recommendedName>
</protein>
<feature type="domain" description="YchJ-like middle NTF2-like" evidence="3">
    <location>
        <begin position="30"/>
        <end position="128"/>
    </location>
</feature>
<dbReference type="NCBIfam" id="NF002449">
    <property type="entry name" value="PRK01617.1"/>
    <property type="match status" value="1"/>
</dbReference>
<dbReference type="SUPFAM" id="SSF54427">
    <property type="entry name" value="NTF2-like"/>
    <property type="match status" value="1"/>
</dbReference>
<dbReference type="PANTHER" id="PTHR33747:SF1">
    <property type="entry name" value="ADENYLATE CYCLASE-ASSOCIATED CAP C-TERMINAL DOMAIN-CONTAINING PROTEIN"/>
    <property type="match status" value="1"/>
</dbReference>
<dbReference type="SUPFAM" id="SSF103642">
    <property type="entry name" value="Sec-C motif"/>
    <property type="match status" value="1"/>
</dbReference>
<reference evidence="5" key="1">
    <citation type="journal article" date="2019" name="Int. J. Syst. Evol. Microbiol.">
        <title>The Global Catalogue of Microorganisms (GCM) 10K type strain sequencing project: providing services to taxonomists for standard genome sequencing and annotation.</title>
        <authorList>
            <consortium name="The Broad Institute Genomics Platform"/>
            <consortium name="The Broad Institute Genome Sequencing Center for Infectious Disease"/>
            <person name="Wu L."/>
            <person name="Ma J."/>
        </authorList>
    </citation>
    <scope>NUCLEOTIDE SEQUENCE [LARGE SCALE GENOMIC DNA]</scope>
    <source>
        <strain evidence="5">CGMCC 1.10992</strain>
    </source>
</reference>
<dbReference type="InterPro" id="IPR004027">
    <property type="entry name" value="SEC_C_motif"/>
</dbReference>